<proteinExistence type="inferred from homology"/>
<dbReference type="PROSITE" id="PS50166">
    <property type="entry name" value="IMPORTIN_B_NT"/>
    <property type="match status" value="1"/>
</dbReference>
<dbReference type="Proteomes" id="UP000274922">
    <property type="component" value="Unassembled WGS sequence"/>
</dbReference>
<evidence type="ECO:0000256" key="3">
    <source>
        <dbReference type="ARBA" id="ARBA00022448"/>
    </source>
</evidence>
<dbReference type="OrthoDB" id="951172at2759"/>
<reference evidence="12" key="1">
    <citation type="journal article" date="2018" name="Nat. Microbiol.">
        <title>Leveraging single-cell genomics to expand the fungal tree of life.</title>
        <authorList>
            <person name="Ahrendt S.R."/>
            <person name="Quandt C.A."/>
            <person name="Ciobanu D."/>
            <person name="Clum A."/>
            <person name="Salamov A."/>
            <person name="Andreopoulos B."/>
            <person name="Cheng J.F."/>
            <person name="Woyke T."/>
            <person name="Pelin A."/>
            <person name="Henrissat B."/>
            <person name="Reynolds N.K."/>
            <person name="Benny G.L."/>
            <person name="Smith M.E."/>
            <person name="James T.Y."/>
            <person name="Grigoriev I.V."/>
        </authorList>
    </citation>
    <scope>NUCLEOTIDE SEQUENCE [LARGE SCALE GENOMIC DNA]</scope>
    <source>
        <strain evidence="12">ATCC 52028</strain>
    </source>
</reference>
<keyword evidence="4" id="KW-0963">Cytoplasm</keyword>
<dbReference type="GO" id="GO:0005737">
    <property type="term" value="C:cytoplasm"/>
    <property type="evidence" value="ECO:0007669"/>
    <property type="project" value="UniProtKB-SubCell"/>
</dbReference>
<dbReference type="Pfam" id="PF25574">
    <property type="entry name" value="TPR_IMB1"/>
    <property type="match status" value="1"/>
</dbReference>
<evidence type="ECO:0000256" key="2">
    <source>
        <dbReference type="ARBA" id="ARBA00004496"/>
    </source>
</evidence>
<dbReference type="InterPro" id="IPR016024">
    <property type="entry name" value="ARM-type_fold"/>
</dbReference>
<dbReference type="AlphaFoldDB" id="A0A4P9XET5"/>
<dbReference type="InterPro" id="IPR040122">
    <property type="entry name" value="Importin_beta"/>
</dbReference>
<keyword evidence="6" id="KW-0653">Protein transport</keyword>
<keyword evidence="12" id="KW-1185">Reference proteome</keyword>
<feature type="region of interest" description="Disordered" evidence="9">
    <location>
        <begin position="347"/>
        <end position="386"/>
    </location>
</feature>
<dbReference type="EMBL" id="ML014114">
    <property type="protein sequence ID" value="RKP04077.1"/>
    <property type="molecule type" value="Genomic_DNA"/>
</dbReference>
<evidence type="ECO:0000256" key="6">
    <source>
        <dbReference type="ARBA" id="ARBA00022927"/>
    </source>
</evidence>
<dbReference type="InterPro" id="IPR011989">
    <property type="entry name" value="ARM-like"/>
</dbReference>
<evidence type="ECO:0000256" key="9">
    <source>
        <dbReference type="SAM" id="MobiDB-lite"/>
    </source>
</evidence>
<dbReference type="Pfam" id="PF03810">
    <property type="entry name" value="IBN_N"/>
    <property type="match status" value="1"/>
</dbReference>
<dbReference type="STRING" id="1555241.A0A4P9XET5"/>
<gene>
    <name evidence="11" type="ORF">CXG81DRAFT_8778</name>
</gene>
<dbReference type="Pfam" id="PF13513">
    <property type="entry name" value="HEAT_EZ"/>
    <property type="match status" value="1"/>
</dbReference>
<evidence type="ECO:0000256" key="1">
    <source>
        <dbReference type="ARBA" id="ARBA00004123"/>
    </source>
</evidence>
<dbReference type="Pfam" id="PF25780">
    <property type="entry name" value="TPR_IPO5"/>
    <property type="match status" value="1"/>
</dbReference>
<protein>
    <recommendedName>
        <fullName evidence="10">Importin N-terminal domain-containing protein</fullName>
    </recommendedName>
</protein>
<feature type="domain" description="Importin N-terminal" evidence="10">
    <location>
        <begin position="32"/>
        <end position="100"/>
    </location>
</feature>
<evidence type="ECO:0000313" key="12">
    <source>
        <dbReference type="Proteomes" id="UP000274922"/>
    </source>
</evidence>
<dbReference type="InterPro" id="IPR057672">
    <property type="entry name" value="TPR_IPO4/5"/>
</dbReference>
<keyword evidence="3" id="KW-0813">Transport</keyword>
<sequence length="921" mass="101966">MSAWEPQPHDLAQLVQLLQTSVNPDQEVQDRLRQQLESYNAIADFNNYLAYIFAALGDDQTTARTVAGLALKNNLKQHYHALSPTTIAYVKDAVLRALVDPSNTIRSTAGTVISAIYNDNPANWPEIVPKLMELMEHAEPKVVQSASDALKKVCEDTARQLDSQQGLDLSVLIGKLIAHFRNPNPVVRVNVLVALNQFLFIRSNALMLQLPTFVEHLYSLTVDADAAVRKTVCQSMVLLLESCPDALLPQVDNVIKFMLFCTKDEDPSVALEACEFWLALVDVERLRPHIAPYFADLMPLLLSRMVYTEDDLLGLGADYEDDANVPDKEQDIKPRFHRVKTHKTELNAGGRADAAAQEGGANDGDGDDDDASDFDDEDDDDEDGLAGEWNVRKCSAAALDILSTFFHDEILPHLLPSLNACLTSTEWERRESGILALGAIAEGCMVGITPHLPLLIPMLRDCLHDPKPLLRNITCWTLGRYASWIVDPPNKDPSAVAQHHAQYFRPVLEAILTSVLDNNKRVQEAACSALATIEEAAGALLVPYLDHLTQVIGAAFTKYQSKNILILYDAVGTLADCVGAALNHPVYISRILPPIMQNWSVMTDDRSDTIALMECLASVAMAVGSGFHEAAPVVWQRCLTSLQNALQAIVNFAETPDQLYDFPESEFMVVALDLMSGVVQGLTEDVQPLVASNDHAILRMLHVLLKDARAEVQQSSYALLGDFAIFAYPQLKPFLPQIMPELMTRIDPNMDAMYQSVCINAIWAVGEIALQTGAEMAHWAPPLLERLIAILCGPPMTRTLLENVAITIGRLGVVVPELIAPHLETFGQPWCKHTRALLDNAEKETAFLGMCRMIQTNPSGMFRHFSFFCDAVALWQTPSPELATEFAQIFKGFREMLGDQWTAFIETLPQDVREKLRPYGV</sequence>
<organism evidence="11 12">
    <name type="scientific">Caulochytrium protostelioides</name>
    <dbReference type="NCBI Taxonomy" id="1555241"/>
    <lineage>
        <taxon>Eukaryota</taxon>
        <taxon>Fungi</taxon>
        <taxon>Fungi incertae sedis</taxon>
        <taxon>Chytridiomycota</taxon>
        <taxon>Chytridiomycota incertae sedis</taxon>
        <taxon>Chytridiomycetes</taxon>
        <taxon>Caulochytriales</taxon>
        <taxon>Caulochytriaceae</taxon>
        <taxon>Caulochytrium</taxon>
    </lineage>
</organism>
<evidence type="ECO:0000259" key="10">
    <source>
        <dbReference type="PROSITE" id="PS50166"/>
    </source>
</evidence>
<keyword evidence="5" id="KW-0677">Repeat</keyword>
<evidence type="ECO:0000313" key="11">
    <source>
        <dbReference type="EMBL" id="RKP04077.1"/>
    </source>
</evidence>
<dbReference type="GO" id="GO:0031981">
    <property type="term" value="C:nuclear lumen"/>
    <property type="evidence" value="ECO:0007669"/>
    <property type="project" value="UniProtKB-ARBA"/>
</dbReference>
<dbReference type="SUPFAM" id="SSF48371">
    <property type="entry name" value="ARM repeat"/>
    <property type="match status" value="1"/>
</dbReference>
<evidence type="ECO:0000256" key="7">
    <source>
        <dbReference type="ARBA" id="ARBA00023242"/>
    </source>
</evidence>
<dbReference type="InterPro" id="IPR058584">
    <property type="entry name" value="IMB1_TNPO1-like_TPR"/>
</dbReference>
<dbReference type="Gene3D" id="1.25.10.10">
    <property type="entry name" value="Leucine-rich Repeat Variant"/>
    <property type="match status" value="2"/>
</dbReference>
<keyword evidence="7" id="KW-0539">Nucleus</keyword>
<comment type="similarity">
    <text evidence="8">Belongs to the importin beta family. Importin beta-2 subfamily.</text>
</comment>
<dbReference type="FunFam" id="1.25.10.10:FF:000028">
    <property type="entry name" value="Transportin-1 isoform 1"/>
    <property type="match status" value="1"/>
</dbReference>
<feature type="compositionally biased region" description="Acidic residues" evidence="9">
    <location>
        <begin position="364"/>
        <end position="385"/>
    </location>
</feature>
<comment type="subcellular location">
    <subcellularLocation>
        <location evidence="2">Cytoplasm</location>
    </subcellularLocation>
    <subcellularLocation>
        <location evidence="1">Nucleus</location>
    </subcellularLocation>
</comment>
<name>A0A4P9XET5_9FUNG</name>
<evidence type="ECO:0000256" key="8">
    <source>
        <dbReference type="ARBA" id="ARBA00038423"/>
    </source>
</evidence>
<evidence type="ECO:0000256" key="4">
    <source>
        <dbReference type="ARBA" id="ARBA00022490"/>
    </source>
</evidence>
<evidence type="ECO:0000256" key="5">
    <source>
        <dbReference type="ARBA" id="ARBA00022737"/>
    </source>
</evidence>
<dbReference type="InterPro" id="IPR001494">
    <property type="entry name" value="Importin-beta_N"/>
</dbReference>
<dbReference type="GO" id="GO:0006606">
    <property type="term" value="P:protein import into nucleus"/>
    <property type="evidence" value="ECO:0007669"/>
    <property type="project" value="InterPro"/>
</dbReference>
<dbReference type="PANTHER" id="PTHR10527">
    <property type="entry name" value="IMPORTIN BETA"/>
    <property type="match status" value="1"/>
</dbReference>
<accession>A0A4P9XET5</accession>
<feature type="compositionally biased region" description="Low complexity" evidence="9">
    <location>
        <begin position="348"/>
        <end position="360"/>
    </location>
</feature>
<dbReference type="GO" id="GO:0031267">
    <property type="term" value="F:small GTPase binding"/>
    <property type="evidence" value="ECO:0007669"/>
    <property type="project" value="InterPro"/>
</dbReference>